<comment type="subcellular location">
    <subcellularLocation>
        <location evidence="1">Secreted</location>
    </subcellularLocation>
</comment>
<feature type="compositionally biased region" description="Low complexity" evidence="4">
    <location>
        <begin position="1422"/>
        <end position="1433"/>
    </location>
</feature>
<sequence length="1693" mass="184217">MKKNISKIQWFGSDLENGKAKAPVISPDAMSHLEGLNQGEFYICNADEDPAIFIRTNKNNVVAFKLAADVDMEALKKVFLRKDQDDTTPYKLTIRGGLDTGWDESQAEPTGSISKDGILNYAAAILKEYISSPKFIPGFTGEGAKLYKDEVGNWTLECDIVTVRKMMKVFELIIQKIRSVNGALVISQSNSKVVEVTEDGEYYVLDFGDDQPTFQPHDLVRHQVFSGNGVEYYWVEIERTEGSKVWILKSEFNGVVPKQDDELVQMGNTQNVARQSLIYLSAEEGSPQTEGLGEYQSLPVMVEEETQTTHNIYAGTADGKYFKSDLVVAADFSTASLNFYKSASLTSPVWMKLNANPYEFILLHDLYYWNGGYVYVADIYSTGTLGAIGYSSDINSLFAGAMSVSDLDSSVGFYAYEMGNIGFDDDHFYIGWRGSKNSRDYMVKFAIDKSGNITLYKEDMVYTKTMRISGNYMLSSDKLSLEVRNLKDSQFSVYDIDDTMTDAICYKSGCFLVFTSKSYYSIENGSITKKEYDLGGKTIGTISNSALVSGVVYAYTTKGYVLTFKDGAQVSTPELFAGVEQNGEPRRIFNDGKNVIVDISSNAYFAPIVQPVANGRPVIDILDGVNSKTFSGKLKTRLGYLGGITDTDFPASYQPSGYGLYSINAFLKGIFILRSGKTIEQEFESTNKEIDIAKTDAKAAQDRLNTWADDGVISPTEKTALKQEMEALKAERDSILANATRYGIDTVAYRNAFNDYYHVLETHSASEPENIPVSASFKTLQQAYYDQQRTIIDAINSASYSYVGEKVKIETDTIMEALPGQITLAVKGEVSKVKVGDVNLLKGANIETSNPSYRVAEYRYDVRPEIGKEYTLTLCYTLGANNWGIGAFSDIGSSKIAQFETRGERIIESKRVEIARILSGDGISFYQFENGNYGSIIHWAVLADSNVGVTQWIPSASERGVGIKNLCSYSNIVKAGFTYASRYDDDGTILMLPGILHSESYNANKDMFGLTYDPQKRYYVFIDHSVASSTIPNGTRSIFLRIVYTDGTSEDMSVFNDSIENNFILTSKAIRYILGSYGTSVSTYLRIGIFETNTPVTWSPAPEDLNYIAKTYTDSEIKVTKGLIESKVSQTDFDALGQVVSNQGTEISQTKTDINLVSTVSGNARLIALAMSKGKMLNRDPEFRNNGTNGIGSYNNGGGGSVTVERVADINLPNQSGYKLKITSQGNVSPGLGGFTFTTASRANAVFIVRFIAWIPVGYNVEWASNATGNGRTSKWLTNNVGTGDWEEYAYYVKCGVGGTFSSTNYFYLVSGSSPVTWYLAFATVYDAGSIDDTPTKDELKTGITIKPGAINIFGQDISIAGMVTFSGLSASEQQNFKGNTGPQGPKGDTGATGPQGLQGPAGTKGPQGDRGPQGLPGPQGPQGATGPQGPQGLLDETAMLSLKNSIASNIGYSSWQDMVNHASSEPRETIVVGGYINTVLIDATAIVTNALSAGRITANYLTVTGESMIGGFKISGTSLTSGSMTISTQNIQFSGDSITAGLGINTAPATLGLNVPLWINNNKYADTCIAARFSATGAYQKENNIALALVGCISGFAVKLRSMTSGGYLTLEDCFVSCSFTGSDQNVYLPKNPPVGKVYLIKRWPNTGKGPIVHANGSTLNGGATSDLLRENNHLAICVWGGNSWSYNKISL</sequence>
<name>A0A412YGM5_BACFG</name>
<feature type="region of interest" description="Disordered" evidence="4">
    <location>
        <begin position="1374"/>
        <end position="1434"/>
    </location>
</feature>
<gene>
    <name evidence="5" type="ORF">DWW08_06145</name>
</gene>
<evidence type="ECO:0000256" key="2">
    <source>
        <dbReference type="ARBA" id="ARBA00022525"/>
    </source>
</evidence>
<dbReference type="PANTHER" id="PTHR15427:SF33">
    <property type="entry name" value="COLLAGEN IV NC1 DOMAIN-CONTAINING PROTEIN"/>
    <property type="match status" value="1"/>
</dbReference>
<dbReference type="RefSeq" id="WP_122142066.1">
    <property type="nucleotide sequence ID" value="NZ_QRZH01000004.1"/>
</dbReference>
<accession>A0A412YGM5</accession>
<feature type="compositionally biased region" description="Polar residues" evidence="4">
    <location>
        <begin position="1374"/>
        <end position="1383"/>
    </location>
</feature>
<reference evidence="5 6" key="1">
    <citation type="submission" date="2018-08" db="EMBL/GenBank/DDBJ databases">
        <title>A genome reference for cultivated species of the human gut microbiota.</title>
        <authorList>
            <person name="Zou Y."/>
            <person name="Xue W."/>
            <person name="Luo G."/>
        </authorList>
    </citation>
    <scope>NUCLEOTIDE SEQUENCE [LARGE SCALE GENOMIC DNA]</scope>
    <source>
        <strain evidence="5 6">AF14-26</strain>
    </source>
</reference>
<evidence type="ECO:0000313" key="6">
    <source>
        <dbReference type="Proteomes" id="UP000286270"/>
    </source>
</evidence>
<dbReference type="InterPro" id="IPR008160">
    <property type="entry name" value="Collagen"/>
</dbReference>
<dbReference type="InterPro" id="IPR050392">
    <property type="entry name" value="Collagen/C1q_domain"/>
</dbReference>
<dbReference type="Pfam" id="PF01391">
    <property type="entry name" value="Collagen"/>
    <property type="match status" value="1"/>
</dbReference>
<comment type="caution">
    <text evidence="5">The sequence shown here is derived from an EMBL/GenBank/DDBJ whole genome shotgun (WGS) entry which is preliminary data.</text>
</comment>
<dbReference type="PANTHER" id="PTHR15427">
    <property type="entry name" value="EMILIN ELASTIN MICROFIBRIL INTERFACE-LOCATED PROTEIN ELASTIN MICROFIBRIL INTERFACER"/>
    <property type="match status" value="1"/>
</dbReference>
<keyword evidence="3" id="KW-0175">Coiled coil</keyword>
<evidence type="ECO:0000256" key="4">
    <source>
        <dbReference type="SAM" id="MobiDB-lite"/>
    </source>
</evidence>
<keyword evidence="5" id="KW-0176">Collagen</keyword>
<proteinExistence type="predicted"/>
<evidence type="ECO:0000256" key="3">
    <source>
        <dbReference type="SAM" id="Coils"/>
    </source>
</evidence>
<feature type="coiled-coil region" evidence="3">
    <location>
        <begin position="683"/>
        <end position="738"/>
    </location>
</feature>
<keyword evidence="2" id="KW-0964">Secreted</keyword>
<dbReference type="Proteomes" id="UP000286270">
    <property type="component" value="Unassembled WGS sequence"/>
</dbReference>
<dbReference type="EMBL" id="QRZH01000004">
    <property type="protein sequence ID" value="RGV56559.1"/>
    <property type="molecule type" value="Genomic_DNA"/>
</dbReference>
<evidence type="ECO:0000256" key="1">
    <source>
        <dbReference type="ARBA" id="ARBA00004613"/>
    </source>
</evidence>
<evidence type="ECO:0000313" key="5">
    <source>
        <dbReference type="EMBL" id="RGV56559.1"/>
    </source>
</evidence>
<protein>
    <submittedName>
        <fullName evidence="5">Collagen-like protein</fullName>
    </submittedName>
</protein>
<organism evidence="5 6">
    <name type="scientific">Bacteroides fragilis</name>
    <dbReference type="NCBI Taxonomy" id="817"/>
    <lineage>
        <taxon>Bacteria</taxon>
        <taxon>Pseudomonadati</taxon>
        <taxon>Bacteroidota</taxon>
        <taxon>Bacteroidia</taxon>
        <taxon>Bacteroidales</taxon>
        <taxon>Bacteroidaceae</taxon>
        <taxon>Bacteroides</taxon>
    </lineage>
</organism>